<reference evidence="1" key="1">
    <citation type="journal article" date="2020" name="Stud. Mycol.">
        <title>101 Dothideomycetes genomes: a test case for predicting lifestyles and emergence of pathogens.</title>
        <authorList>
            <person name="Haridas S."/>
            <person name="Albert R."/>
            <person name="Binder M."/>
            <person name="Bloem J."/>
            <person name="Labutti K."/>
            <person name="Salamov A."/>
            <person name="Andreopoulos B."/>
            <person name="Baker S."/>
            <person name="Barry K."/>
            <person name="Bills G."/>
            <person name="Bluhm B."/>
            <person name="Cannon C."/>
            <person name="Castanera R."/>
            <person name="Culley D."/>
            <person name="Daum C."/>
            <person name="Ezra D."/>
            <person name="Gonzalez J."/>
            <person name="Henrissat B."/>
            <person name="Kuo A."/>
            <person name="Liang C."/>
            <person name="Lipzen A."/>
            <person name="Lutzoni F."/>
            <person name="Magnuson J."/>
            <person name="Mondo S."/>
            <person name="Nolan M."/>
            <person name="Ohm R."/>
            <person name="Pangilinan J."/>
            <person name="Park H.-J."/>
            <person name="Ramirez L."/>
            <person name="Alfaro M."/>
            <person name="Sun H."/>
            <person name="Tritt A."/>
            <person name="Yoshinaga Y."/>
            <person name="Zwiers L.-H."/>
            <person name="Turgeon B."/>
            <person name="Goodwin S."/>
            <person name="Spatafora J."/>
            <person name="Crous P."/>
            <person name="Grigoriev I."/>
        </authorList>
    </citation>
    <scope>NUCLEOTIDE SEQUENCE</scope>
    <source>
        <strain evidence="1">CBS 116435</strain>
    </source>
</reference>
<organism evidence="1 2">
    <name type="scientific">Polychaeton citri CBS 116435</name>
    <dbReference type="NCBI Taxonomy" id="1314669"/>
    <lineage>
        <taxon>Eukaryota</taxon>
        <taxon>Fungi</taxon>
        <taxon>Dikarya</taxon>
        <taxon>Ascomycota</taxon>
        <taxon>Pezizomycotina</taxon>
        <taxon>Dothideomycetes</taxon>
        <taxon>Dothideomycetidae</taxon>
        <taxon>Capnodiales</taxon>
        <taxon>Capnodiaceae</taxon>
        <taxon>Polychaeton</taxon>
    </lineage>
</organism>
<comment type="caution">
    <text evidence="1">The sequence shown here is derived from an EMBL/GenBank/DDBJ whole genome shotgun (WGS) entry which is preliminary data.</text>
</comment>
<dbReference type="EMBL" id="MU003820">
    <property type="protein sequence ID" value="KAF2718732.1"/>
    <property type="molecule type" value="Genomic_DNA"/>
</dbReference>
<sequence>MRRHSLHVDYEQDGLHWAFDLSYRQTLRECLKQLQIPRPHIFREPRPTSRLFHEHDFQKATSENDQRGWLTFTKLRITGC</sequence>
<proteinExistence type="predicted"/>
<gene>
    <name evidence="1" type="ORF">K431DRAFT_287332</name>
</gene>
<protein>
    <submittedName>
        <fullName evidence="1">Uncharacterized protein</fullName>
    </submittedName>
</protein>
<dbReference type="AlphaFoldDB" id="A0A9P4Q653"/>
<name>A0A9P4Q653_9PEZI</name>
<keyword evidence="2" id="KW-1185">Reference proteome</keyword>
<evidence type="ECO:0000313" key="1">
    <source>
        <dbReference type="EMBL" id="KAF2718732.1"/>
    </source>
</evidence>
<accession>A0A9P4Q653</accession>
<dbReference type="Proteomes" id="UP000799441">
    <property type="component" value="Unassembled WGS sequence"/>
</dbReference>
<evidence type="ECO:0000313" key="2">
    <source>
        <dbReference type="Proteomes" id="UP000799441"/>
    </source>
</evidence>